<accession>A0A1B8SCV0</accession>
<dbReference type="Gene3D" id="2.60.40.1240">
    <property type="match status" value="1"/>
</dbReference>
<feature type="region of interest" description="Disordered" evidence="2">
    <location>
        <begin position="157"/>
        <end position="338"/>
    </location>
</feature>
<evidence type="ECO:0000313" key="5">
    <source>
        <dbReference type="EMBL" id="OBY30565.1"/>
    </source>
</evidence>
<feature type="compositionally biased region" description="Low complexity" evidence="2">
    <location>
        <begin position="202"/>
        <end position="219"/>
    </location>
</feature>
<feature type="compositionally biased region" description="Polar residues" evidence="2">
    <location>
        <begin position="186"/>
        <end position="196"/>
    </location>
</feature>
<feature type="signal peptide" evidence="3">
    <location>
        <begin position="1"/>
        <end position="29"/>
    </location>
</feature>
<dbReference type="InterPro" id="IPR029050">
    <property type="entry name" value="Immunoprotect_excell_Ig-like"/>
</dbReference>
<dbReference type="RefSeq" id="WP_065288944.1">
    <property type="nucleotide sequence ID" value="NZ_LFOE01000029.1"/>
</dbReference>
<feature type="domain" description="MPT63-like" evidence="4">
    <location>
        <begin position="35"/>
        <end position="156"/>
    </location>
</feature>
<dbReference type="STRING" id="354243.BST28_15750"/>
<evidence type="ECO:0000259" key="4">
    <source>
        <dbReference type="Pfam" id="PF09167"/>
    </source>
</evidence>
<feature type="chain" id="PRO_5039077015" description="MPT63-like domain-containing protein" evidence="3">
    <location>
        <begin position="30"/>
        <end position="338"/>
    </location>
</feature>
<dbReference type="Proteomes" id="UP000092668">
    <property type="component" value="Unassembled WGS sequence"/>
</dbReference>
<protein>
    <recommendedName>
        <fullName evidence="4">MPT63-like domain-containing protein</fullName>
    </recommendedName>
</protein>
<dbReference type="SUPFAM" id="SSF81982">
    <property type="entry name" value="Antigen MPT63/MPB63 (immunoprotective extracellular protein)"/>
    <property type="match status" value="1"/>
</dbReference>
<feature type="compositionally biased region" description="Polar residues" evidence="2">
    <location>
        <begin position="305"/>
        <end position="327"/>
    </location>
</feature>
<dbReference type="PATRIC" id="fig|354243.3.peg.3558"/>
<dbReference type="EMBL" id="LFOE01000029">
    <property type="protein sequence ID" value="OBY30565.1"/>
    <property type="molecule type" value="Genomic_DNA"/>
</dbReference>
<keyword evidence="1 3" id="KW-0732">Signal</keyword>
<dbReference type="Pfam" id="PF09167">
    <property type="entry name" value="DUF1942"/>
    <property type="match status" value="1"/>
</dbReference>
<comment type="caution">
    <text evidence="5">The sequence shown here is derived from an EMBL/GenBank/DDBJ whole genome shotgun (WGS) entry which is preliminary data.</text>
</comment>
<sequence length="338" mass="31599">MKLITTAVAAAGALAAAGAVSLATAGADAGDVAATTQPIGTQGTVENGGVIQGWTVSDLRPSTDAIPYQPRGTLWEATATDVAIQGNVTPVIANLGARSPSGQTYPALFGVATPQGVNPSNLAQGEKTSGKVYFDVTGDAPNSAVYQFAGKDQLVWTPAAPPAPSGGGSSTPAAGSQPNAGAASQKPAQSGTQSTPAPADNQTTGSSSTPGATGSQGTPLASGSQGTPLPAEADGTPAGANGTEGTPAAASGSEAPTSAGTPEASAPANSGGTDSTPAAAGSSGTPLPAETPGATTGGSEGTAPANPQGTEGGNSTVPAGNQGTQAPSGAGGASNATG</sequence>
<evidence type="ECO:0000256" key="3">
    <source>
        <dbReference type="SAM" id="SignalP"/>
    </source>
</evidence>
<gene>
    <name evidence="5" type="ORF">ACT18_17200</name>
</gene>
<reference evidence="5 6" key="1">
    <citation type="submission" date="2015-06" db="EMBL/GenBank/DDBJ databases">
        <title>Genome sequence of Mycobacterium kumamotonense strain Roo.</title>
        <authorList>
            <person name="Greninger A.L."/>
            <person name="Cunningham G."/>
            <person name="Miller S."/>
        </authorList>
    </citation>
    <scope>NUCLEOTIDE SEQUENCE [LARGE SCALE GENOMIC DNA]</scope>
    <source>
        <strain evidence="5 6">Roo</strain>
    </source>
</reference>
<evidence type="ECO:0000256" key="2">
    <source>
        <dbReference type="SAM" id="MobiDB-lite"/>
    </source>
</evidence>
<dbReference type="GO" id="GO:0005615">
    <property type="term" value="C:extracellular space"/>
    <property type="evidence" value="ECO:0007669"/>
    <property type="project" value="InterPro"/>
</dbReference>
<name>A0A1B8SCV0_9MYCO</name>
<evidence type="ECO:0000256" key="1">
    <source>
        <dbReference type="ARBA" id="ARBA00022729"/>
    </source>
</evidence>
<feature type="compositionally biased region" description="Polar residues" evidence="2">
    <location>
        <begin position="267"/>
        <end position="276"/>
    </location>
</feature>
<dbReference type="InterPro" id="IPR015250">
    <property type="entry name" value="MPT63-like"/>
</dbReference>
<keyword evidence="6" id="KW-1185">Reference proteome</keyword>
<dbReference type="AlphaFoldDB" id="A0A1B8SCV0"/>
<organism evidence="5 6">
    <name type="scientific">Mycolicibacter kumamotonensis</name>
    <dbReference type="NCBI Taxonomy" id="354243"/>
    <lineage>
        <taxon>Bacteria</taxon>
        <taxon>Bacillati</taxon>
        <taxon>Actinomycetota</taxon>
        <taxon>Actinomycetes</taxon>
        <taxon>Mycobacteriales</taxon>
        <taxon>Mycobacteriaceae</taxon>
        <taxon>Mycolicibacter</taxon>
    </lineage>
</organism>
<proteinExistence type="predicted"/>
<evidence type="ECO:0000313" key="6">
    <source>
        <dbReference type="Proteomes" id="UP000092668"/>
    </source>
</evidence>
<dbReference type="OrthoDB" id="4762478at2"/>